<sequence length="121" mass="12904">MPSVLVVDAANVVGARPDGWWKDRAGAAARLYDEICAADLPDDLVVIVLEGEAKKGVPAVRTPGLRVIHAPKDGDSTILAQARAAHDRGDRVRVVTADRALSANLAGYADTVRPTWLLDRL</sequence>
<reference evidence="1 2" key="1">
    <citation type="submission" date="2016-10" db="EMBL/GenBank/DDBJ databases">
        <authorList>
            <person name="de Groot N.N."/>
        </authorList>
    </citation>
    <scope>NUCLEOTIDE SEQUENCE [LARGE SCALE GENOMIC DNA]</scope>
    <source>
        <strain evidence="1 2">CGMCC 1.7056</strain>
    </source>
</reference>
<evidence type="ECO:0000313" key="2">
    <source>
        <dbReference type="Proteomes" id="UP000198832"/>
    </source>
</evidence>
<dbReference type="AlphaFoldDB" id="A0A1I1J4K6"/>
<proteinExistence type="predicted"/>
<protein>
    <recommendedName>
        <fullName evidence="3">YacP-like NYN domain-containing protein</fullName>
    </recommendedName>
</protein>
<dbReference type="OrthoDB" id="3404294at2"/>
<evidence type="ECO:0008006" key="3">
    <source>
        <dbReference type="Google" id="ProtNLM"/>
    </source>
</evidence>
<keyword evidence="2" id="KW-1185">Reference proteome</keyword>
<organism evidence="1 2">
    <name type="scientific">Nocardioides terrae</name>
    <dbReference type="NCBI Taxonomy" id="574651"/>
    <lineage>
        <taxon>Bacteria</taxon>
        <taxon>Bacillati</taxon>
        <taxon>Actinomycetota</taxon>
        <taxon>Actinomycetes</taxon>
        <taxon>Propionibacteriales</taxon>
        <taxon>Nocardioidaceae</taxon>
        <taxon>Nocardioides</taxon>
    </lineage>
</organism>
<dbReference type="Proteomes" id="UP000198832">
    <property type="component" value="Unassembled WGS sequence"/>
</dbReference>
<dbReference type="RefSeq" id="WP_091123204.1">
    <property type="nucleotide sequence ID" value="NZ_FOLB01000006.1"/>
</dbReference>
<gene>
    <name evidence="1" type="ORF">SAMN04487968_106182</name>
</gene>
<accession>A0A1I1J4K6</accession>
<evidence type="ECO:0000313" key="1">
    <source>
        <dbReference type="EMBL" id="SFC43376.1"/>
    </source>
</evidence>
<dbReference type="EMBL" id="FOLB01000006">
    <property type="protein sequence ID" value="SFC43376.1"/>
    <property type="molecule type" value="Genomic_DNA"/>
</dbReference>
<name>A0A1I1J4K6_9ACTN</name>
<dbReference type="STRING" id="574651.SAMN04487968_106182"/>